<dbReference type="EMBL" id="CAJVCH010003629">
    <property type="protein sequence ID" value="CAG7649600.1"/>
    <property type="molecule type" value="Genomic_DNA"/>
</dbReference>
<feature type="non-terminal residue" evidence="1">
    <location>
        <position position="1"/>
    </location>
</feature>
<gene>
    <name evidence="1" type="ORF">AFUS01_LOCUS693</name>
</gene>
<organism evidence="1 2">
    <name type="scientific">Allacma fusca</name>
    <dbReference type="NCBI Taxonomy" id="39272"/>
    <lineage>
        <taxon>Eukaryota</taxon>
        <taxon>Metazoa</taxon>
        <taxon>Ecdysozoa</taxon>
        <taxon>Arthropoda</taxon>
        <taxon>Hexapoda</taxon>
        <taxon>Collembola</taxon>
        <taxon>Symphypleona</taxon>
        <taxon>Sminthuridae</taxon>
        <taxon>Allacma</taxon>
    </lineage>
</organism>
<evidence type="ECO:0000313" key="1">
    <source>
        <dbReference type="EMBL" id="CAG7649600.1"/>
    </source>
</evidence>
<sequence length="8" mass="881">MNSNSEAE</sequence>
<dbReference type="Proteomes" id="UP000708208">
    <property type="component" value="Unassembled WGS sequence"/>
</dbReference>
<comment type="caution">
    <text evidence="1">The sequence shown here is derived from an EMBL/GenBank/DDBJ whole genome shotgun (WGS) entry which is preliminary data.</text>
</comment>
<keyword evidence="2" id="KW-1185">Reference proteome</keyword>
<accession>A0A8J2NQL6</accession>
<evidence type="ECO:0000313" key="2">
    <source>
        <dbReference type="Proteomes" id="UP000708208"/>
    </source>
</evidence>
<name>A0A8J2NQL6_9HEXA</name>
<proteinExistence type="predicted"/>
<protein>
    <submittedName>
        <fullName evidence="1">Uncharacterized protein</fullName>
    </submittedName>
</protein>
<reference evidence="1" key="1">
    <citation type="submission" date="2021-06" db="EMBL/GenBank/DDBJ databases">
        <authorList>
            <person name="Hodson N. C."/>
            <person name="Mongue J. A."/>
            <person name="Jaron S. K."/>
        </authorList>
    </citation>
    <scope>NUCLEOTIDE SEQUENCE</scope>
</reference>